<dbReference type="Proteomes" id="UP001177021">
    <property type="component" value="Unassembled WGS sequence"/>
</dbReference>
<accession>A0ACB0LCK8</accession>
<comment type="caution">
    <text evidence="1">The sequence shown here is derived from an EMBL/GenBank/DDBJ whole genome shotgun (WGS) entry which is preliminary data.</text>
</comment>
<evidence type="ECO:0000313" key="2">
    <source>
        <dbReference type="Proteomes" id="UP001177021"/>
    </source>
</evidence>
<sequence>MTKNLKLVPTIILFVFLFLFTEEVASNTEMTPKLENIQTSIKCKTYEDCPDIVVVPQYIQYVCTDGYCHKLFFRGLQ</sequence>
<proteinExistence type="predicted"/>
<evidence type="ECO:0000313" key="1">
    <source>
        <dbReference type="EMBL" id="CAJ2666353.1"/>
    </source>
</evidence>
<organism evidence="1 2">
    <name type="scientific">Trifolium pratense</name>
    <name type="common">Red clover</name>
    <dbReference type="NCBI Taxonomy" id="57577"/>
    <lineage>
        <taxon>Eukaryota</taxon>
        <taxon>Viridiplantae</taxon>
        <taxon>Streptophyta</taxon>
        <taxon>Embryophyta</taxon>
        <taxon>Tracheophyta</taxon>
        <taxon>Spermatophyta</taxon>
        <taxon>Magnoliopsida</taxon>
        <taxon>eudicotyledons</taxon>
        <taxon>Gunneridae</taxon>
        <taxon>Pentapetalae</taxon>
        <taxon>rosids</taxon>
        <taxon>fabids</taxon>
        <taxon>Fabales</taxon>
        <taxon>Fabaceae</taxon>
        <taxon>Papilionoideae</taxon>
        <taxon>50 kb inversion clade</taxon>
        <taxon>NPAAA clade</taxon>
        <taxon>Hologalegina</taxon>
        <taxon>IRL clade</taxon>
        <taxon>Trifolieae</taxon>
        <taxon>Trifolium</taxon>
    </lineage>
</organism>
<dbReference type="EMBL" id="CASHSV030000513">
    <property type="protein sequence ID" value="CAJ2666353.1"/>
    <property type="molecule type" value="Genomic_DNA"/>
</dbReference>
<gene>
    <name evidence="1" type="ORF">MILVUS5_LOCUS31160</name>
</gene>
<protein>
    <submittedName>
        <fullName evidence="1">Uncharacterized protein</fullName>
    </submittedName>
</protein>
<keyword evidence="2" id="KW-1185">Reference proteome</keyword>
<name>A0ACB0LCK8_TRIPR</name>
<reference evidence="1" key="1">
    <citation type="submission" date="2023-10" db="EMBL/GenBank/DDBJ databases">
        <authorList>
            <person name="Rodriguez Cubillos JULIANA M."/>
            <person name="De Vega J."/>
        </authorList>
    </citation>
    <scope>NUCLEOTIDE SEQUENCE</scope>
</reference>